<dbReference type="EMBL" id="GL444962">
    <property type="protein sequence ID" value="EFN60350.1"/>
    <property type="molecule type" value="Genomic_DNA"/>
</dbReference>
<organism evidence="2">
    <name type="scientific">Camponotus floridanus</name>
    <name type="common">Florida carpenter ant</name>
    <dbReference type="NCBI Taxonomy" id="104421"/>
    <lineage>
        <taxon>Eukaryota</taxon>
        <taxon>Metazoa</taxon>
        <taxon>Ecdysozoa</taxon>
        <taxon>Arthropoda</taxon>
        <taxon>Hexapoda</taxon>
        <taxon>Insecta</taxon>
        <taxon>Pterygota</taxon>
        <taxon>Neoptera</taxon>
        <taxon>Endopterygota</taxon>
        <taxon>Hymenoptera</taxon>
        <taxon>Apocrita</taxon>
        <taxon>Aculeata</taxon>
        <taxon>Formicoidea</taxon>
        <taxon>Formicidae</taxon>
        <taxon>Formicinae</taxon>
        <taxon>Camponotus</taxon>
    </lineage>
</organism>
<name>E2B1U4_CAMFO</name>
<protein>
    <submittedName>
        <fullName evidence="1">Uncharacterized protein</fullName>
    </submittedName>
</protein>
<keyword evidence="2" id="KW-1185">Reference proteome</keyword>
<dbReference type="InParanoid" id="E2B1U4"/>
<sequence length="86" mass="10065">YAVVEFQDGLQLIPSNWLNNDETKAVWPNFTNNKRYDKAVRSMEEPQSTWVQHNIIKIYGKYLNYAVARQKLKQAEDVSDLTSNTE</sequence>
<dbReference type="Proteomes" id="UP000000311">
    <property type="component" value="Unassembled WGS sequence"/>
</dbReference>
<dbReference type="AlphaFoldDB" id="E2B1U4"/>
<feature type="non-terminal residue" evidence="1">
    <location>
        <position position="86"/>
    </location>
</feature>
<evidence type="ECO:0000313" key="1">
    <source>
        <dbReference type="EMBL" id="EFN60350.1"/>
    </source>
</evidence>
<accession>E2B1U4</accession>
<evidence type="ECO:0000313" key="2">
    <source>
        <dbReference type="Proteomes" id="UP000000311"/>
    </source>
</evidence>
<proteinExistence type="predicted"/>
<dbReference type="OrthoDB" id="7547054at2759"/>
<feature type="non-terminal residue" evidence="1">
    <location>
        <position position="1"/>
    </location>
</feature>
<gene>
    <name evidence="1" type="ORF">EAG_01324</name>
</gene>
<reference evidence="1 2" key="1">
    <citation type="journal article" date="2010" name="Science">
        <title>Genomic comparison of the ants Camponotus floridanus and Harpegnathos saltator.</title>
        <authorList>
            <person name="Bonasio R."/>
            <person name="Zhang G."/>
            <person name="Ye C."/>
            <person name="Mutti N.S."/>
            <person name="Fang X."/>
            <person name="Qin N."/>
            <person name="Donahue G."/>
            <person name="Yang P."/>
            <person name="Li Q."/>
            <person name="Li C."/>
            <person name="Zhang P."/>
            <person name="Huang Z."/>
            <person name="Berger S.L."/>
            <person name="Reinberg D."/>
            <person name="Wang J."/>
            <person name="Liebig J."/>
        </authorList>
    </citation>
    <scope>NUCLEOTIDE SEQUENCE [LARGE SCALE GENOMIC DNA]</scope>
    <source>
        <strain evidence="2">C129</strain>
    </source>
</reference>